<dbReference type="EMBL" id="JANPWB010000015">
    <property type="protein sequence ID" value="KAJ1087880.1"/>
    <property type="molecule type" value="Genomic_DNA"/>
</dbReference>
<organism evidence="1 2">
    <name type="scientific">Pleurodeles waltl</name>
    <name type="common">Iberian ribbed newt</name>
    <dbReference type="NCBI Taxonomy" id="8319"/>
    <lineage>
        <taxon>Eukaryota</taxon>
        <taxon>Metazoa</taxon>
        <taxon>Chordata</taxon>
        <taxon>Craniata</taxon>
        <taxon>Vertebrata</taxon>
        <taxon>Euteleostomi</taxon>
        <taxon>Amphibia</taxon>
        <taxon>Batrachia</taxon>
        <taxon>Caudata</taxon>
        <taxon>Salamandroidea</taxon>
        <taxon>Salamandridae</taxon>
        <taxon>Pleurodelinae</taxon>
        <taxon>Pleurodeles</taxon>
    </lineage>
</organism>
<dbReference type="Proteomes" id="UP001066276">
    <property type="component" value="Chromosome 11"/>
</dbReference>
<sequence length="131" mass="14192">MLLQGRLPAQQRRPAATVYTKTGGMSRGRLPVAPGPSCRYLPRFSLTCHLQWLRSWRKCPPRPAPVGPAPGRVPPSRGKGCLTLDPGAARQRPISRRLAQALELLRADVYPGKRGVGRPPLPAACVIRSSG</sequence>
<evidence type="ECO:0000313" key="1">
    <source>
        <dbReference type="EMBL" id="KAJ1087880.1"/>
    </source>
</evidence>
<dbReference type="AlphaFoldDB" id="A0AAV7LBL6"/>
<gene>
    <name evidence="1" type="ORF">NDU88_001039</name>
</gene>
<reference evidence="1" key="1">
    <citation type="journal article" date="2022" name="bioRxiv">
        <title>Sequencing and chromosome-scale assembly of the giantPleurodeles waltlgenome.</title>
        <authorList>
            <person name="Brown T."/>
            <person name="Elewa A."/>
            <person name="Iarovenko S."/>
            <person name="Subramanian E."/>
            <person name="Araus A.J."/>
            <person name="Petzold A."/>
            <person name="Susuki M."/>
            <person name="Suzuki K.-i.T."/>
            <person name="Hayashi T."/>
            <person name="Toyoda A."/>
            <person name="Oliveira C."/>
            <person name="Osipova E."/>
            <person name="Leigh N.D."/>
            <person name="Simon A."/>
            <person name="Yun M.H."/>
        </authorList>
    </citation>
    <scope>NUCLEOTIDE SEQUENCE</scope>
    <source>
        <strain evidence="1">20211129_DDA</strain>
        <tissue evidence="1">Liver</tissue>
    </source>
</reference>
<accession>A0AAV7LBL6</accession>
<proteinExistence type="predicted"/>
<protein>
    <submittedName>
        <fullName evidence="1">Uncharacterized protein</fullName>
    </submittedName>
</protein>
<evidence type="ECO:0000313" key="2">
    <source>
        <dbReference type="Proteomes" id="UP001066276"/>
    </source>
</evidence>
<name>A0AAV7LBL6_PLEWA</name>
<comment type="caution">
    <text evidence="1">The sequence shown here is derived from an EMBL/GenBank/DDBJ whole genome shotgun (WGS) entry which is preliminary data.</text>
</comment>
<keyword evidence="2" id="KW-1185">Reference proteome</keyword>